<evidence type="ECO:0000256" key="4">
    <source>
        <dbReference type="ARBA" id="ARBA00022519"/>
    </source>
</evidence>
<keyword evidence="7 10" id="KW-0472">Membrane</keyword>
<dbReference type="STRING" id="1122155.SAMN02745158_00345"/>
<sequence>MLYFLEILLFVLIFLFGASFFSFLNVVIYRLPKKISFVGGRSFCPICGETLKGRDMIPIFSYLLLRGRCRNCGAPISSRYPLVEALGGCFSVLCLRQFGNTGEGFYQITLSAVTVFAFLSILTTVTFIDLDTMEIPNGLVLAAAGCGLVSVFVFPDITLLSRIIGVFSVSVPLLLITLLIPGAFGGGDIKLMAACGLFLGWQLSLVSLFLAVLSGGLYGGGLLAAEKKGRKEHFAFGPFLCAGMGIAFFCGNEILNWYLGFFRF</sequence>
<feature type="transmembrane region" description="Helical" evidence="10">
    <location>
        <begin position="163"/>
        <end position="184"/>
    </location>
</feature>
<keyword evidence="9" id="KW-0645">Protease</keyword>
<comment type="similarity">
    <text evidence="2 8">Belongs to the peptidase A24 family.</text>
</comment>
<accession>A0A1M4SZI5</accession>
<keyword evidence="9" id="KW-0511">Multifunctional enzyme</keyword>
<dbReference type="AlphaFoldDB" id="A0A1M4SZI5"/>
<comment type="subcellular location">
    <subcellularLocation>
        <location evidence="1">Cell inner membrane</location>
        <topology evidence="1">Multi-pass membrane protein</topology>
    </subcellularLocation>
    <subcellularLocation>
        <location evidence="9">Cell membrane</location>
        <topology evidence="9">Multi-pass membrane protein</topology>
    </subcellularLocation>
</comment>
<evidence type="ECO:0000259" key="12">
    <source>
        <dbReference type="Pfam" id="PF06750"/>
    </source>
</evidence>
<feature type="transmembrane region" description="Helical" evidence="10">
    <location>
        <begin position="191"/>
        <end position="214"/>
    </location>
</feature>
<dbReference type="EMBL" id="FQVI01000001">
    <property type="protein sequence ID" value="SHE37611.1"/>
    <property type="molecule type" value="Genomic_DNA"/>
</dbReference>
<dbReference type="GO" id="GO:0005886">
    <property type="term" value="C:plasma membrane"/>
    <property type="evidence" value="ECO:0007669"/>
    <property type="project" value="UniProtKB-SubCell"/>
</dbReference>
<evidence type="ECO:0000256" key="10">
    <source>
        <dbReference type="SAM" id="Phobius"/>
    </source>
</evidence>
<name>A0A1M4SZI5_9CLOT</name>
<keyword evidence="9" id="KW-0808">Transferase</keyword>
<keyword evidence="6 10" id="KW-1133">Transmembrane helix</keyword>
<gene>
    <name evidence="13" type="ORF">SAMN02745158_00345</name>
</gene>
<feature type="transmembrane region" description="Helical" evidence="10">
    <location>
        <begin position="234"/>
        <end position="259"/>
    </location>
</feature>
<feature type="domain" description="Prepilin peptidase A24 N-terminal" evidence="12">
    <location>
        <begin position="15"/>
        <end position="97"/>
    </location>
</feature>
<dbReference type="Gene3D" id="1.20.120.1220">
    <property type="match status" value="1"/>
</dbReference>
<feature type="domain" description="Prepilin type IV endopeptidase peptidase" evidence="11">
    <location>
        <begin position="117"/>
        <end position="219"/>
    </location>
</feature>
<comment type="function">
    <text evidence="9">Plays an essential role in type IV pili and type II pseudopili formation by proteolytically removing the leader sequence from substrate proteins and subsequently monomethylating the alpha-amino group of the newly exposed N-terminal phenylalanine.</text>
</comment>
<dbReference type="Proteomes" id="UP000184245">
    <property type="component" value="Unassembled WGS sequence"/>
</dbReference>
<evidence type="ECO:0000256" key="8">
    <source>
        <dbReference type="RuleBase" id="RU003793"/>
    </source>
</evidence>
<dbReference type="EC" id="2.1.1.-" evidence="9"/>
<proteinExistence type="inferred from homology"/>
<evidence type="ECO:0000256" key="7">
    <source>
        <dbReference type="ARBA" id="ARBA00023136"/>
    </source>
</evidence>
<feature type="transmembrane region" description="Helical" evidence="10">
    <location>
        <begin position="7"/>
        <end position="29"/>
    </location>
</feature>
<keyword evidence="9" id="KW-0378">Hydrolase</keyword>
<dbReference type="GO" id="GO:0032259">
    <property type="term" value="P:methylation"/>
    <property type="evidence" value="ECO:0007669"/>
    <property type="project" value="UniProtKB-KW"/>
</dbReference>
<dbReference type="InterPro" id="IPR010627">
    <property type="entry name" value="Prepilin_pept_A24_N"/>
</dbReference>
<keyword evidence="4" id="KW-0997">Cell inner membrane</keyword>
<evidence type="ECO:0000256" key="3">
    <source>
        <dbReference type="ARBA" id="ARBA00022475"/>
    </source>
</evidence>
<evidence type="ECO:0000256" key="9">
    <source>
        <dbReference type="RuleBase" id="RU003794"/>
    </source>
</evidence>
<protein>
    <recommendedName>
        <fullName evidence="9">Prepilin leader peptidase/N-methyltransferase</fullName>
        <ecNumber evidence="9">2.1.1.-</ecNumber>
        <ecNumber evidence="9">3.4.23.43</ecNumber>
    </recommendedName>
</protein>
<dbReference type="PANTHER" id="PTHR30487">
    <property type="entry name" value="TYPE 4 PREPILIN-LIKE PROTEINS LEADER PEPTIDE-PROCESSING ENZYME"/>
    <property type="match status" value="1"/>
</dbReference>
<dbReference type="InterPro" id="IPR000045">
    <property type="entry name" value="Prepilin_IV_endopep_pep"/>
</dbReference>
<comment type="catalytic activity">
    <reaction evidence="9">
        <text>Typically cleaves a -Gly-|-Phe- bond to release an N-terminal, basic peptide of 5-8 residues from type IV prepilin, and then N-methylates the new N-terminal amino group, the methyl donor being S-adenosyl-L-methionine.</text>
        <dbReference type="EC" id="3.4.23.43"/>
    </reaction>
</comment>
<dbReference type="InterPro" id="IPR050882">
    <property type="entry name" value="Prepilin_peptidase/N-MTase"/>
</dbReference>
<keyword evidence="3" id="KW-1003">Cell membrane</keyword>
<evidence type="ECO:0000256" key="6">
    <source>
        <dbReference type="ARBA" id="ARBA00022989"/>
    </source>
</evidence>
<dbReference type="GO" id="GO:0006465">
    <property type="term" value="P:signal peptide processing"/>
    <property type="evidence" value="ECO:0007669"/>
    <property type="project" value="TreeGrafter"/>
</dbReference>
<feature type="transmembrane region" description="Helical" evidence="10">
    <location>
        <begin position="139"/>
        <end position="157"/>
    </location>
</feature>
<dbReference type="RefSeq" id="WP_072848538.1">
    <property type="nucleotide sequence ID" value="NZ_FQVI01000001.1"/>
</dbReference>
<dbReference type="EC" id="3.4.23.43" evidence="9"/>
<dbReference type="InterPro" id="IPR014032">
    <property type="entry name" value="Peptidase_A24A_bac"/>
</dbReference>
<organism evidence="13 14">
    <name type="scientific">Lactonifactor longoviformis DSM 17459</name>
    <dbReference type="NCBI Taxonomy" id="1122155"/>
    <lineage>
        <taxon>Bacteria</taxon>
        <taxon>Bacillati</taxon>
        <taxon>Bacillota</taxon>
        <taxon>Clostridia</taxon>
        <taxon>Eubacteriales</taxon>
        <taxon>Clostridiaceae</taxon>
        <taxon>Lactonifactor</taxon>
    </lineage>
</organism>
<evidence type="ECO:0000256" key="2">
    <source>
        <dbReference type="ARBA" id="ARBA00005801"/>
    </source>
</evidence>
<dbReference type="Pfam" id="PF06750">
    <property type="entry name" value="A24_N_bact"/>
    <property type="match status" value="1"/>
</dbReference>
<evidence type="ECO:0000256" key="5">
    <source>
        <dbReference type="ARBA" id="ARBA00022692"/>
    </source>
</evidence>
<evidence type="ECO:0000313" key="14">
    <source>
        <dbReference type="Proteomes" id="UP000184245"/>
    </source>
</evidence>
<feature type="transmembrane region" description="Helical" evidence="10">
    <location>
        <begin position="105"/>
        <end position="127"/>
    </location>
</feature>
<dbReference type="GO" id="GO:0004190">
    <property type="term" value="F:aspartic-type endopeptidase activity"/>
    <property type="evidence" value="ECO:0007669"/>
    <property type="project" value="UniProtKB-EC"/>
</dbReference>
<evidence type="ECO:0000256" key="1">
    <source>
        <dbReference type="ARBA" id="ARBA00004429"/>
    </source>
</evidence>
<dbReference type="OrthoDB" id="9789291at2"/>
<keyword evidence="5 9" id="KW-0812">Transmembrane</keyword>
<dbReference type="GO" id="GO:0008168">
    <property type="term" value="F:methyltransferase activity"/>
    <property type="evidence" value="ECO:0007669"/>
    <property type="project" value="UniProtKB-KW"/>
</dbReference>
<reference evidence="13 14" key="1">
    <citation type="submission" date="2016-11" db="EMBL/GenBank/DDBJ databases">
        <authorList>
            <person name="Jaros S."/>
            <person name="Januszkiewicz K."/>
            <person name="Wedrychowicz H."/>
        </authorList>
    </citation>
    <scope>NUCLEOTIDE SEQUENCE [LARGE SCALE GENOMIC DNA]</scope>
    <source>
        <strain evidence="13 14">DSM 17459</strain>
    </source>
</reference>
<evidence type="ECO:0000313" key="13">
    <source>
        <dbReference type="EMBL" id="SHE37611.1"/>
    </source>
</evidence>
<dbReference type="PANTHER" id="PTHR30487:SF0">
    <property type="entry name" value="PREPILIN LEADER PEPTIDASE_N-METHYLTRANSFERASE-RELATED"/>
    <property type="match status" value="1"/>
</dbReference>
<dbReference type="Pfam" id="PF01478">
    <property type="entry name" value="Peptidase_A24"/>
    <property type="match status" value="1"/>
</dbReference>
<evidence type="ECO:0000259" key="11">
    <source>
        <dbReference type="Pfam" id="PF01478"/>
    </source>
</evidence>
<keyword evidence="14" id="KW-1185">Reference proteome</keyword>
<keyword evidence="9" id="KW-0489">Methyltransferase</keyword>
<dbReference type="PRINTS" id="PR00864">
    <property type="entry name" value="PREPILNPTASE"/>
</dbReference>